<accession>A0A3D4V9T3</accession>
<keyword evidence="5" id="KW-0378">Hydrolase</keyword>
<proteinExistence type="inferred from homology"/>
<dbReference type="AlphaFoldDB" id="A0A3D4V9T3"/>
<feature type="domain" description="Xylose isomerase-like TIM barrel" evidence="8">
    <location>
        <begin position="30"/>
        <end position="285"/>
    </location>
</feature>
<comment type="cofactor">
    <cofactor evidence="1">
        <name>Zn(2+)</name>
        <dbReference type="ChEBI" id="CHEBI:29105"/>
    </cofactor>
</comment>
<dbReference type="GO" id="GO:0008081">
    <property type="term" value="F:phosphoric diester hydrolase activity"/>
    <property type="evidence" value="ECO:0007669"/>
    <property type="project" value="TreeGrafter"/>
</dbReference>
<comment type="caution">
    <text evidence="9">The sequence shown here is derived from an EMBL/GenBank/DDBJ whole genome shotgun (WGS) entry which is preliminary data.</text>
</comment>
<dbReference type="GO" id="GO:0003906">
    <property type="term" value="F:DNA-(apurinic or apyrimidinic site) endonuclease activity"/>
    <property type="evidence" value="ECO:0007669"/>
    <property type="project" value="TreeGrafter"/>
</dbReference>
<keyword evidence="4" id="KW-0227">DNA damage</keyword>
<dbReference type="InterPro" id="IPR001719">
    <property type="entry name" value="AP_endonuc_2"/>
</dbReference>
<dbReference type="SUPFAM" id="SSF51658">
    <property type="entry name" value="Xylose isomerase-like"/>
    <property type="match status" value="1"/>
</dbReference>
<organism evidence="9 10">
    <name type="scientific">Gemmatimonas aurantiaca</name>
    <dbReference type="NCBI Taxonomy" id="173480"/>
    <lineage>
        <taxon>Bacteria</taxon>
        <taxon>Pseudomonadati</taxon>
        <taxon>Gemmatimonadota</taxon>
        <taxon>Gemmatimonadia</taxon>
        <taxon>Gemmatimonadales</taxon>
        <taxon>Gemmatimonadaceae</taxon>
        <taxon>Gemmatimonas</taxon>
    </lineage>
</organism>
<dbReference type="Gene3D" id="3.20.20.150">
    <property type="entry name" value="Divalent-metal-dependent TIM barrel enzymes"/>
    <property type="match status" value="1"/>
</dbReference>
<keyword evidence="3" id="KW-0479">Metal-binding</keyword>
<dbReference type="PROSITE" id="PS00731">
    <property type="entry name" value="AP_NUCLEASE_F2_3"/>
    <property type="match status" value="1"/>
</dbReference>
<protein>
    <submittedName>
        <fullName evidence="9">Deoxyribonuclease IV</fullName>
    </submittedName>
</protein>
<dbReference type="NCBIfam" id="TIGR00587">
    <property type="entry name" value="nfo"/>
    <property type="match status" value="1"/>
</dbReference>
<keyword evidence="6" id="KW-0862">Zinc</keyword>
<dbReference type="GO" id="GO:0006284">
    <property type="term" value="P:base-excision repair"/>
    <property type="evidence" value="ECO:0007669"/>
    <property type="project" value="TreeGrafter"/>
</dbReference>
<evidence type="ECO:0000256" key="6">
    <source>
        <dbReference type="ARBA" id="ARBA00022833"/>
    </source>
</evidence>
<dbReference type="PANTHER" id="PTHR21445">
    <property type="entry name" value="ENDONUCLEASE IV ENDODEOXYRIBONUCLEASE IV"/>
    <property type="match status" value="1"/>
</dbReference>
<evidence type="ECO:0000313" key="9">
    <source>
        <dbReference type="EMBL" id="HCT57879.1"/>
    </source>
</evidence>
<evidence type="ECO:0000256" key="1">
    <source>
        <dbReference type="ARBA" id="ARBA00001947"/>
    </source>
</evidence>
<gene>
    <name evidence="9" type="ORF">DGD08_11815</name>
</gene>
<evidence type="ECO:0000256" key="3">
    <source>
        <dbReference type="ARBA" id="ARBA00022723"/>
    </source>
</evidence>
<dbReference type="EMBL" id="DPIY01000010">
    <property type="protein sequence ID" value="HCT57879.1"/>
    <property type="molecule type" value="Genomic_DNA"/>
</dbReference>
<dbReference type="Proteomes" id="UP000264071">
    <property type="component" value="Unassembled WGS sequence"/>
</dbReference>
<dbReference type="InterPro" id="IPR018246">
    <property type="entry name" value="AP_endonuc_F2_Zn_BS"/>
</dbReference>
<comment type="similarity">
    <text evidence="2">Belongs to the AP endonuclease 2 family.</text>
</comment>
<evidence type="ECO:0000259" key="8">
    <source>
        <dbReference type="Pfam" id="PF01261"/>
    </source>
</evidence>
<name>A0A3D4V9T3_9BACT</name>
<dbReference type="SMART" id="SM00518">
    <property type="entry name" value="AP2Ec"/>
    <property type="match status" value="1"/>
</dbReference>
<dbReference type="PROSITE" id="PS51432">
    <property type="entry name" value="AP_NUCLEASE_F2_4"/>
    <property type="match status" value="1"/>
</dbReference>
<dbReference type="InterPro" id="IPR013022">
    <property type="entry name" value="Xyl_isomerase-like_TIM-brl"/>
</dbReference>
<dbReference type="InterPro" id="IPR036237">
    <property type="entry name" value="Xyl_isomerase-like_sf"/>
</dbReference>
<evidence type="ECO:0000256" key="4">
    <source>
        <dbReference type="ARBA" id="ARBA00022763"/>
    </source>
</evidence>
<sequence>MLSFFHHDDVMLLLGSHCLDEGGIPMAARRAGRAGMQALQVFSAVPKFYNDKVGVKPERLARWQEALEIAGIRPEHVIVHAAYVLNCATPDEEKWARAAAGLAKEFERSTTLGVKGVCFHPGAATDGDRDAAIARVSEAMRRALAAVPEGRTRLLIENTAGAGTTVGRTPEEVGAMLRGIPAADRHRTGYGLDTCHLFASGFPIAESRAALTEVLDAFEQATGEPPAFLHLNDSEGACGSNKDRHRCIGEGLIGATPFGWLLQDRRAQGIPLILETPQEIETVADDDDTPDPWDVKSIALLRALAQETA</sequence>
<dbReference type="PANTHER" id="PTHR21445:SF0">
    <property type="entry name" value="APURINIC-APYRIMIDINIC ENDONUCLEASE"/>
    <property type="match status" value="1"/>
</dbReference>
<keyword evidence="7" id="KW-0234">DNA repair</keyword>
<evidence type="ECO:0000256" key="7">
    <source>
        <dbReference type="ARBA" id="ARBA00023204"/>
    </source>
</evidence>
<dbReference type="GO" id="GO:0008270">
    <property type="term" value="F:zinc ion binding"/>
    <property type="evidence" value="ECO:0007669"/>
    <property type="project" value="InterPro"/>
</dbReference>
<evidence type="ECO:0000256" key="2">
    <source>
        <dbReference type="ARBA" id="ARBA00005340"/>
    </source>
</evidence>
<reference evidence="9 10" key="1">
    <citation type="journal article" date="2018" name="Nat. Biotechnol.">
        <title>A standardized bacterial taxonomy based on genome phylogeny substantially revises the tree of life.</title>
        <authorList>
            <person name="Parks D.H."/>
            <person name="Chuvochina M."/>
            <person name="Waite D.W."/>
            <person name="Rinke C."/>
            <person name="Skarshewski A."/>
            <person name="Chaumeil P.A."/>
            <person name="Hugenholtz P."/>
        </authorList>
    </citation>
    <scope>NUCLEOTIDE SEQUENCE [LARGE SCALE GENOMIC DNA]</scope>
    <source>
        <strain evidence="9">UBA8844</strain>
    </source>
</reference>
<evidence type="ECO:0000313" key="10">
    <source>
        <dbReference type="Proteomes" id="UP000264071"/>
    </source>
</evidence>
<dbReference type="GO" id="GO:0003677">
    <property type="term" value="F:DNA binding"/>
    <property type="evidence" value="ECO:0007669"/>
    <property type="project" value="InterPro"/>
</dbReference>
<evidence type="ECO:0000256" key="5">
    <source>
        <dbReference type="ARBA" id="ARBA00022801"/>
    </source>
</evidence>
<dbReference type="Pfam" id="PF01261">
    <property type="entry name" value="AP_endonuc_2"/>
    <property type="match status" value="1"/>
</dbReference>